<accession>A0ABN6UJ00</accession>
<evidence type="ECO:0000313" key="2">
    <source>
        <dbReference type="Proteomes" id="UP001317822"/>
    </source>
</evidence>
<proteinExistence type="predicted"/>
<evidence type="ECO:0000313" key="1">
    <source>
        <dbReference type="EMBL" id="BDU16282.1"/>
    </source>
</evidence>
<gene>
    <name evidence="1" type="ORF">LA521A_14830</name>
</gene>
<dbReference type="EMBL" id="AP027041">
    <property type="protein sequence ID" value="BDU16282.1"/>
    <property type="molecule type" value="Genomic_DNA"/>
</dbReference>
<dbReference type="Proteomes" id="UP001317822">
    <property type="component" value="Chromosome"/>
</dbReference>
<sequence>MSFSGFAELNTPDDLLLKLRHDWARMGDDPEDQYAAFDFFVTAEHIIDWLYPDDKNARSALRQENAILRVTSHLANGAKHFRTKDRRHSSVLNVEKSRYVAKGYVEEGYFAEPLLVHLDEEEAGLLGVDGSIDARTLASRVLQFWERKITP</sequence>
<reference evidence="1 2" key="1">
    <citation type="journal article" date="2023" name="Int. J. Syst. Evol. Microbiol.">
        <title>Physiological and genomic analyses of cobalamin (vitamin B12)-auxotrophy of Lysobacter auxotrophicus sp. nov., a methionine-auxotrophic chitinolytic bacterium isolated from chitin-treated soil.</title>
        <authorList>
            <person name="Saito A."/>
            <person name="Dohra H."/>
            <person name="Hamada M."/>
            <person name="Moriuchi R."/>
            <person name="Kotsuchibashi Y."/>
            <person name="Mori K."/>
        </authorList>
    </citation>
    <scope>NUCLEOTIDE SEQUENCE [LARGE SCALE GENOMIC DNA]</scope>
    <source>
        <strain evidence="1 2">5-21a</strain>
    </source>
</reference>
<name>A0ABN6UJ00_9GAMM</name>
<protein>
    <submittedName>
        <fullName evidence="1">Uncharacterized protein</fullName>
    </submittedName>
</protein>
<keyword evidence="2" id="KW-1185">Reference proteome</keyword>
<organism evidence="1 2">
    <name type="scientific">Lysobacter auxotrophicus</name>
    <dbReference type="NCBI Taxonomy" id="2992573"/>
    <lineage>
        <taxon>Bacteria</taxon>
        <taxon>Pseudomonadati</taxon>
        <taxon>Pseudomonadota</taxon>
        <taxon>Gammaproteobacteria</taxon>
        <taxon>Lysobacterales</taxon>
        <taxon>Lysobacteraceae</taxon>
        <taxon>Lysobacter</taxon>
    </lineage>
</organism>